<proteinExistence type="inferred from homology"/>
<dbReference type="EMBL" id="JAKFHA010000024">
    <property type="protein sequence ID" value="MCF2531502.1"/>
    <property type="molecule type" value="Genomic_DNA"/>
</dbReference>
<dbReference type="Pfam" id="PF08352">
    <property type="entry name" value="oligo_HPY"/>
    <property type="match status" value="1"/>
</dbReference>
<dbReference type="GO" id="GO:0055085">
    <property type="term" value="P:transmembrane transport"/>
    <property type="evidence" value="ECO:0007669"/>
    <property type="project" value="UniProtKB-ARBA"/>
</dbReference>
<name>A0AA41Q5B6_9ACTN</name>
<evidence type="ECO:0000259" key="6">
    <source>
        <dbReference type="PROSITE" id="PS50893"/>
    </source>
</evidence>
<dbReference type="PANTHER" id="PTHR43776">
    <property type="entry name" value="TRANSPORT ATP-BINDING PROTEIN"/>
    <property type="match status" value="1"/>
</dbReference>
<dbReference type="RefSeq" id="WP_235056151.1">
    <property type="nucleotide sequence ID" value="NZ_JAKFHA010000024.1"/>
</dbReference>
<evidence type="ECO:0000256" key="1">
    <source>
        <dbReference type="ARBA" id="ARBA00005417"/>
    </source>
</evidence>
<evidence type="ECO:0000256" key="2">
    <source>
        <dbReference type="ARBA" id="ARBA00022448"/>
    </source>
</evidence>
<evidence type="ECO:0000256" key="4">
    <source>
        <dbReference type="ARBA" id="ARBA00022840"/>
    </source>
</evidence>
<feature type="region of interest" description="Disordered" evidence="5">
    <location>
        <begin position="270"/>
        <end position="290"/>
    </location>
</feature>
<dbReference type="GO" id="GO:0005524">
    <property type="term" value="F:ATP binding"/>
    <property type="evidence" value="ECO:0007669"/>
    <property type="project" value="UniProtKB-KW"/>
</dbReference>
<feature type="domain" description="ABC transporter" evidence="6">
    <location>
        <begin position="11"/>
        <end position="264"/>
    </location>
</feature>
<reference evidence="7" key="1">
    <citation type="submission" date="2022-01" db="EMBL/GenBank/DDBJ databases">
        <title>Genome-Based Taxonomic Classification of the Phylum Actinobacteria.</title>
        <authorList>
            <person name="Gao Y."/>
        </authorList>
    </citation>
    <scope>NUCLEOTIDE SEQUENCE</scope>
    <source>
        <strain evidence="7">KLBMP 8922</strain>
    </source>
</reference>
<accession>A0AA41Q5B6</accession>
<dbReference type="Gene3D" id="3.40.50.300">
    <property type="entry name" value="P-loop containing nucleotide triphosphate hydrolases"/>
    <property type="match status" value="1"/>
</dbReference>
<dbReference type="SUPFAM" id="SSF52540">
    <property type="entry name" value="P-loop containing nucleoside triphosphate hydrolases"/>
    <property type="match status" value="1"/>
</dbReference>
<comment type="similarity">
    <text evidence="1">Belongs to the ABC transporter superfamily.</text>
</comment>
<dbReference type="InterPro" id="IPR027417">
    <property type="entry name" value="P-loop_NTPase"/>
</dbReference>
<evidence type="ECO:0000256" key="5">
    <source>
        <dbReference type="SAM" id="MobiDB-lite"/>
    </source>
</evidence>
<dbReference type="InterPro" id="IPR017871">
    <property type="entry name" value="ABC_transporter-like_CS"/>
</dbReference>
<keyword evidence="4 7" id="KW-0067">ATP-binding</keyword>
<protein>
    <submittedName>
        <fullName evidence="7">ABC transporter ATP-binding protein</fullName>
    </submittedName>
</protein>
<keyword evidence="2" id="KW-0813">Transport</keyword>
<dbReference type="NCBIfam" id="TIGR01727">
    <property type="entry name" value="oligo_HPY"/>
    <property type="match status" value="1"/>
</dbReference>
<dbReference type="GO" id="GO:0015833">
    <property type="term" value="P:peptide transport"/>
    <property type="evidence" value="ECO:0007669"/>
    <property type="project" value="InterPro"/>
</dbReference>
<dbReference type="SMART" id="SM00382">
    <property type="entry name" value="AAA"/>
    <property type="match status" value="1"/>
</dbReference>
<dbReference type="InterPro" id="IPR013563">
    <property type="entry name" value="Oligopep_ABC_C"/>
</dbReference>
<comment type="caution">
    <text evidence="7">The sequence shown here is derived from an EMBL/GenBank/DDBJ whole genome shotgun (WGS) entry which is preliminary data.</text>
</comment>
<dbReference type="InterPro" id="IPR003439">
    <property type="entry name" value="ABC_transporter-like_ATP-bd"/>
</dbReference>
<keyword evidence="3" id="KW-0547">Nucleotide-binding</keyword>
<dbReference type="PROSITE" id="PS50893">
    <property type="entry name" value="ABC_TRANSPORTER_2"/>
    <property type="match status" value="1"/>
</dbReference>
<evidence type="ECO:0000313" key="8">
    <source>
        <dbReference type="Proteomes" id="UP001165378"/>
    </source>
</evidence>
<evidence type="ECO:0000313" key="7">
    <source>
        <dbReference type="EMBL" id="MCF2531502.1"/>
    </source>
</evidence>
<dbReference type="InterPro" id="IPR003593">
    <property type="entry name" value="AAA+_ATPase"/>
</dbReference>
<dbReference type="GO" id="GO:0016887">
    <property type="term" value="F:ATP hydrolysis activity"/>
    <property type="evidence" value="ECO:0007669"/>
    <property type="project" value="InterPro"/>
</dbReference>
<dbReference type="CDD" id="cd03257">
    <property type="entry name" value="ABC_NikE_OppD_transporters"/>
    <property type="match status" value="1"/>
</dbReference>
<organism evidence="7 8">
    <name type="scientific">Yinghuangia soli</name>
    <dbReference type="NCBI Taxonomy" id="2908204"/>
    <lineage>
        <taxon>Bacteria</taxon>
        <taxon>Bacillati</taxon>
        <taxon>Actinomycetota</taxon>
        <taxon>Actinomycetes</taxon>
        <taxon>Kitasatosporales</taxon>
        <taxon>Streptomycetaceae</taxon>
        <taxon>Yinghuangia</taxon>
    </lineage>
</organism>
<dbReference type="InterPro" id="IPR050319">
    <property type="entry name" value="ABC_transp_ATP-bind"/>
</dbReference>
<sequence length="328" mass="35876">MNAPDAAEPVIAADNLSVRFPVHTGLRERLRTGRRQLHAVDGVSLAVRASETVALIGESGSGKSTFGKALLHLETAHAGAIRFHGDDVTAATGDRLRELRRRRQLVFQNPYAAINRRRLIRDVIAEPLRYHQLGRADDRRARVHDLAGLVGLSPEHLDRYPHELSGGQLQRVVIARALALEPEFLVADEPTASLDVSVGAQIVNLFADMRDRFGLALLYISHDLPTVAHLADRIAVMYLGRIVESAPAAELVENPRHPYTQVLLASVPRRDPGHRRTAPARGEVPDAADRPSGCHFRTRCPLAMPVCAEQVPAAQVHGEHMVACHAAT</sequence>
<evidence type="ECO:0000256" key="3">
    <source>
        <dbReference type="ARBA" id="ARBA00022741"/>
    </source>
</evidence>
<gene>
    <name evidence="7" type="ORF">LZ495_30405</name>
</gene>
<keyword evidence="8" id="KW-1185">Reference proteome</keyword>
<dbReference type="FunFam" id="3.40.50.300:FF:000016">
    <property type="entry name" value="Oligopeptide ABC transporter ATP-binding component"/>
    <property type="match status" value="1"/>
</dbReference>
<dbReference type="PANTHER" id="PTHR43776:SF7">
    <property type="entry name" value="D,D-DIPEPTIDE TRANSPORT ATP-BINDING PROTEIN DDPF-RELATED"/>
    <property type="match status" value="1"/>
</dbReference>
<dbReference type="AlphaFoldDB" id="A0AA41Q5B6"/>
<dbReference type="Pfam" id="PF00005">
    <property type="entry name" value="ABC_tran"/>
    <property type="match status" value="1"/>
</dbReference>
<dbReference type="PROSITE" id="PS00211">
    <property type="entry name" value="ABC_TRANSPORTER_1"/>
    <property type="match status" value="1"/>
</dbReference>
<dbReference type="Proteomes" id="UP001165378">
    <property type="component" value="Unassembled WGS sequence"/>
</dbReference>